<proteinExistence type="predicted"/>
<evidence type="ECO:0000259" key="2">
    <source>
        <dbReference type="PROSITE" id="PS52015"/>
    </source>
</evidence>
<accession>A0ABU4JJ94</accession>
<dbReference type="InterPro" id="IPR037682">
    <property type="entry name" value="TonB_C"/>
</dbReference>
<feature type="signal peptide" evidence="1">
    <location>
        <begin position="1"/>
        <end position="17"/>
    </location>
</feature>
<evidence type="ECO:0000313" key="3">
    <source>
        <dbReference type="EMBL" id="MDW8549760.1"/>
    </source>
</evidence>
<dbReference type="Pfam" id="PF03544">
    <property type="entry name" value="TonB_C"/>
    <property type="match status" value="1"/>
</dbReference>
<dbReference type="Gene3D" id="3.30.1150.10">
    <property type="match status" value="1"/>
</dbReference>
<dbReference type="PROSITE" id="PS52015">
    <property type="entry name" value="TONB_CTD"/>
    <property type="match status" value="1"/>
</dbReference>
<protein>
    <submittedName>
        <fullName evidence="3">Energy transducer TonB</fullName>
    </submittedName>
</protein>
<organism evidence="3 4">
    <name type="scientific">Epilithonimonas ginsengisoli</name>
    <dbReference type="NCBI Taxonomy" id="1245592"/>
    <lineage>
        <taxon>Bacteria</taxon>
        <taxon>Pseudomonadati</taxon>
        <taxon>Bacteroidota</taxon>
        <taxon>Flavobacteriia</taxon>
        <taxon>Flavobacteriales</taxon>
        <taxon>Weeksellaceae</taxon>
        <taxon>Chryseobacterium group</taxon>
        <taxon>Epilithonimonas</taxon>
    </lineage>
</organism>
<dbReference type="RefSeq" id="WP_063971345.1">
    <property type="nucleotide sequence ID" value="NZ_JAMXLT020000022.1"/>
</dbReference>
<dbReference type="Proteomes" id="UP001204439">
    <property type="component" value="Unassembled WGS sequence"/>
</dbReference>
<reference evidence="3 4" key="1">
    <citation type="submission" date="2023-11" db="EMBL/GenBank/DDBJ databases">
        <title>First isolation, identification, and characterization of non-pathogenic Epilithonimonas ginsengisoli isolated from diseased farmed rainbow trout (Oncorhynchus mykiss) in Chile.</title>
        <authorList>
            <person name="Miranda C.D."/>
            <person name="Irgang R."/>
            <person name="Concha C."/>
            <person name="Rojas R."/>
            <person name="Avendano R."/>
        </authorList>
    </citation>
    <scope>NUCLEOTIDE SEQUENCE [LARGE SCALE GENOMIC DNA]</scope>
    <source>
        <strain evidence="3 4">FP99</strain>
    </source>
</reference>
<evidence type="ECO:0000256" key="1">
    <source>
        <dbReference type="SAM" id="SignalP"/>
    </source>
</evidence>
<keyword evidence="1" id="KW-0732">Signal</keyword>
<comment type="caution">
    <text evidence="3">The sequence shown here is derived from an EMBL/GenBank/DDBJ whole genome shotgun (WGS) entry which is preliminary data.</text>
</comment>
<keyword evidence="4" id="KW-1185">Reference proteome</keyword>
<name>A0ABU4JJ94_9FLAO</name>
<sequence>MKKNLCLLLLFPVFAFSQILDEYPKGQAFYKDGISNFYKEAHDFLIKENAKECDAAEIYVPRILVTSQGQVKTVKDSDTLNISKNKCAYNLSMAVLKGLKNWNPAEVKGGKLGAITDFVFYPKDLMSDYKENYNAYSSVTKAEYSDGMEKFHEAFHDHFMSLFFDYHINGNINIEFYVNESGEMINARIYPAIDNKDFNKDFFRTLKRMKKKWKPALYSGIPIKQRIAFPIIFSVKFNER</sequence>
<evidence type="ECO:0000313" key="4">
    <source>
        <dbReference type="Proteomes" id="UP001204439"/>
    </source>
</evidence>
<feature type="chain" id="PRO_5047494894" evidence="1">
    <location>
        <begin position="18"/>
        <end position="240"/>
    </location>
</feature>
<gene>
    <name evidence="3" type="ORF">NG800_012620</name>
</gene>
<feature type="domain" description="TonB C-terminal" evidence="2">
    <location>
        <begin position="144"/>
        <end position="240"/>
    </location>
</feature>
<dbReference type="SUPFAM" id="SSF74653">
    <property type="entry name" value="TolA/TonB C-terminal domain"/>
    <property type="match status" value="1"/>
</dbReference>
<dbReference type="EMBL" id="JAMXLT020000022">
    <property type="protein sequence ID" value="MDW8549760.1"/>
    <property type="molecule type" value="Genomic_DNA"/>
</dbReference>